<evidence type="ECO:0000313" key="3">
    <source>
        <dbReference type="EMBL" id="MBM7812779.1"/>
    </source>
</evidence>
<dbReference type="RefSeq" id="WP_204843501.1">
    <property type="nucleotide sequence ID" value="NZ_JAFBCL010000001.1"/>
</dbReference>
<reference evidence="3 4" key="1">
    <citation type="submission" date="2021-01" db="EMBL/GenBank/DDBJ databases">
        <title>Sequencing the genomes of 1000 actinobacteria strains.</title>
        <authorList>
            <person name="Klenk H.-P."/>
        </authorList>
    </citation>
    <scope>NUCLEOTIDE SEQUENCE [LARGE SCALE GENOMIC DNA]</scope>
    <source>
        <strain evidence="3 4">DSM 44581</strain>
    </source>
</reference>
<organism evidence="3 4">
    <name type="scientific">Saccharothrix algeriensis</name>
    <dbReference type="NCBI Taxonomy" id="173560"/>
    <lineage>
        <taxon>Bacteria</taxon>
        <taxon>Bacillati</taxon>
        <taxon>Actinomycetota</taxon>
        <taxon>Actinomycetes</taxon>
        <taxon>Pseudonocardiales</taxon>
        <taxon>Pseudonocardiaceae</taxon>
        <taxon>Saccharothrix</taxon>
    </lineage>
</organism>
<accession>A0ABS2SA21</accession>
<evidence type="ECO:0000256" key="1">
    <source>
        <dbReference type="SAM" id="MobiDB-lite"/>
    </source>
</evidence>
<feature type="region of interest" description="Disordered" evidence="1">
    <location>
        <begin position="1"/>
        <end position="49"/>
    </location>
</feature>
<evidence type="ECO:0000256" key="2">
    <source>
        <dbReference type="SAM" id="Phobius"/>
    </source>
</evidence>
<evidence type="ECO:0000313" key="4">
    <source>
        <dbReference type="Proteomes" id="UP001195724"/>
    </source>
</evidence>
<proteinExistence type="predicted"/>
<dbReference type="Proteomes" id="UP001195724">
    <property type="component" value="Unassembled WGS sequence"/>
</dbReference>
<keyword evidence="2" id="KW-1133">Transmembrane helix</keyword>
<comment type="caution">
    <text evidence="3">The sequence shown here is derived from an EMBL/GenBank/DDBJ whole genome shotgun (WGS) entry which is preliminary data.</text>
</comment>
<keyword evidence="2" id="KW-0472">Membrane</keyword>
<keyword evidence="2" id="KW-0812">Transmembrane</keyword>
<feature type="compositionally biased region" description="Low complexity" evidence="1">
    <location>
        <begin position="174"/>
        <end position="185"/>
    </location>
</feature>
<gene>
    <name evidence="3" type="ORF">JOE68_003644</name>
</gene>
<name>A0ABS2SA21_9PSEU</name>
<feature type="transmembrane region" description="Helical" evidence="2">
    <location>
        <begin position="80"/>
        <end position="105"/>
    </location>
</feature>
<dbReference type="EMBL" id="JAFBCL010000001">
    <property type="protein sequence ID" value="MBM7812779.1"/>
    <property type="molecule type" value="Genomic_DNA"/>
</dbReference>
<keyword evidence="4" id="KW-1185">Reference proteome</keyword>
<feature type="compositionally biased region" description="Low complexity" evidence="1">
    <location>
        <begin position="133"/>
        <end position="146"/>
    </location>
</feature>
<sequence>MDIGARGRSGRHRLDGGDVAVRPSPGGAPDHPPAPRARPGGIPAQRTRDPLLDTDAMGLRKFDIGLVPASVTPPRTWQRAAWFAVLSSAAVLVGLAFAAATLVGANTPEERIGVPGYPGATQVVTGFAPTAPADPAAAVGADEPAGARPPRSDAARLAGARPSAPPAPPPAPAAPGADAPSGPAVGAAVSTVARGAAPQVDGALVAARAERFYEQAVTATRTALALVADGFRADAEALLAGRFGDVAAIRVTEVSVDPATGVAVTTLHVTRRDGTTSTERRELVFSTTGDLLINAERPFGGA</sequence>
<feature type="region of interest" description="Disordered" evidence="1">
    <location>
        <begin position="133"/>
        <end position="185"/>
    </location>
</feature>
<protein>
    <submittedName>
        <fullName evidence="3">Uncharacterized protein</fullName>
    </submittedName>
</protein>
<feature type="compositionally biased region" description="Pro residues" evidence="1">
    <location>
        <begin position="163"/>
        <end position="173"/>
    </location>
</feature>